<accession>A0A2S2NIS5</accession>
<evidence type="ECO:0000259" key="1">
    <source>
        <dbReference type="Pfam" id="PF10213"/>
    </source>
</evidence>
<gene>
    <name evidence="2" type="primary">MRPS35</name>
    <name evidence="2" type="ORF">g.170493</name>
</gene>
<dbReference type="PANTHER" id="PTHR13490:SF0">
    <property type="entry name" value="SMALL RIBOSOMAL SUBUNIT PROTEIN MS35"/>
    <property type="match status" value="1"/>
</dbReference>
<dbReference type="AlphaFoldDB" id="A0A2S2NIS5"/>
<protein>
    <submittedName>
        <fullName evidence="2">28S ribosomal protein S35</fullName>
    </submittedName>
</protein>
<evidence type="ECO:0000313" key="2">
    <source>
        <dbReference type="EMBL" id="MBY17028.1"/>
    </source>
</evidence>
<dbReference type="Pfam" id="PF10213">
    <property type="entry name" value="MRP-S28"/>
    <property type="match status" value="1"/>
</dbReference>
<dbReference type="EMBL" id="GGMR01004409">
    <property type="protein sequence ID" value="MBY17028.1"/>
    <property type="molecule type" value="Transcribed_RNA"/>
</dbReference>
<keyword evidence="2" id="KW-0689">Ribosomal protein</keyword>
<reference evidence="2" key="1">
    <citation type="submission" date="2018-04" db="EMBL/GenBank/DDBJ databases">
        <title>Transcriptome of Schizaphis graminum biotype I.</title>
        <authorList>
            <person name="Scully E.D."/>
            <person name="Geib S.M."/>
            <person name="Palmer N.A."/>
            <person name="Koch K."/>
            <person name="Bradshaw J."/>
            <person name="Heng-Moss T."/>
            <person name="Sarath G."/>
        </authorList>
    </citation>
    <scope>NUCLEOTIDE SEQUENCE</scope>
</reference>
<dbReference type="InterPro" id="IPR039848">
    <property type="entry name" value="Ribosomal_mS35_mt"/>
</dbReference>
<organism evidence="2">
    <name type="scientific">Schizaphis graminum</name>
    <name type="common">Green bug aphid</name>
    <dbReference type="NCBI Taxonomy" id="13262"/>
    <lineage>
        <taxon>Eukaryota</taxon>
        <taxon>Metazoa</taxon>
        <taxon>Ecdysozoa</taxon>
        <taxon>Arthropoda</taxon>
        <taxon>Hexapoda</taxon>
        <taxon>Insecta</taxon>
        <taxon>Pterygota</taxon>
        <taxon>Neoptera</taxon>
        <taxon>Paraneoptera</taxon>
        <taxon>Hemiptera</taxon>
        <taxon>Sternorrhyncha</taxon>
        <taxon>Aphidomorpha</taxon>
        <taxon>Aphidoidea</taxon>
        <taxon>Aphididae</taxon>
        <taxon>Aphidini</taxon>
        <taxon>Schizaphis</taxon>
    </lineage>
</organism>
<dbReference type="GO" id="GO:0003735">
    <property type="term" value="F:structural constituent of ribosome"/>
    <property type="evidence" value="ECO:0007669"/>
    <property type="project" value="InterPro"/>
</dbReference>
<keyword evidence="2" id="KW-0687">Ribonucleoprotein</keyword>
<feature type="domain" description="Small ribosomal subunit protein mS35 mitochondrial conserved" evidence="1">
    <location>
        <begin position="173"/>
        <end position="245"/>
    </location>
</feature>
<name>A0A2S2NIS5_SCHGA</name>
<sequence length="335" mass="38565">MSALQTALRRTTAVMMPSGFHHPVRVWCSTKAVPTDGKFRVLDLKKKAFVPHTKKKYNKTITLPPRALHMPVDQDWSNVWPGPRTFHPASVPLAVRQGYDQKRASPGKYGNAELMKIPNFLHLTPPAVKKHCSALKQFCTEWPKGLETDEDCDRHFPMTTITTDYCHSSPTIKDPKARIVTIKIKLSTFNLDKHARDKMIRLVGDRYDEESDILTIVTDRCPTRKQNYDYGIYVLTALYHESNTFEEWERLKQEADMEHYIWENNPSKKAYVTLTRWPQKVSDDDVKSHSIDDDSVGQKYKEAVTELLNNGEDTYTLNKYKEAALAVLLPQNIQS</sequence>
<dbReference type="GO" id="GO:0005763">
    <property type="term" value="C:mitochondrial small ribosomal subunit"/>
    <property type="evidence" value="ECO:0007669"/>
    <property type="project" value="TreeGrafter"/>
</dbReference>
<dbReference type="PANTHER" id="PTHR13490">
    <property type="entry name" value="MITOCHONDRIAL 28S RIBOSOMAL PROTEIN S28"/>
    <property type="match status" value="1"/>
</dbReference>
<proteinExistence type="predicted"/>
<dbReference type="GO" id="GO:0032543">
    <property type="term" value="P:mitochondrial translation"/>
    <property type="evidence" value="ECO:0007669"/>
    <property type="project" value="InterPro"/>
</dbReference>
<dbReference type="InterPro" id="IPR019349">
    <property type="entry name" value="Ribosomal_mS35_mit"/>
</dbReference>